<proteinExistence type="predicted"/>
<reference evidence="3 7" key="2">
    <citation type="submission" date="2019-12" db="EMBL/GenBank/DDBJ databases">
        <title>complete genome sequences of Aeromonas caviae str. WP2-W18-ESBL-01 isolated from wastewater treatment plant effluent.</title>
        <authorList>
            <person name="Sekizuka T."/>
            <person name="Itokawa K."/>
            <person name="Yatsu K."/>
            <person name="Inamine Y."/>
            <person name="Kuroda M."/>
        </authorList>
    </citation>
    <scope>NUCLEOTIDE SEQUENCE [LARGE SCALE GENOMIC DNA]</scope>
    <source>
        <strain evidence="3 7">WP2-W18-ESBL-01</strain>
    </source>
</reference>
<feature type="chain" id="PRO_5044603890" evidence="1">
    <location>
        <begin position="19"/>
        <end position="107"/>
    </location>
</feature>
<evidence type="ECO:0000313" key="3">
    <source>
        <dbReference type="EMBL" id="BBQ31519.1"/>
    </source>
</evidence>
<evidence type="ECO:0000313" key="4">
    <source>
        <dbReference type="EMBL" id="GJA39356.1"/>
    </source>
</evidence>
<dbReference type="AlphaFoldDB" id="A0A443XSX4"/>
<protein>
    <submittedName>
        <fullName evidence="5">Uncharacterized protein</fullName>
    </submittedName>
</protein>
<evidence type="ECO:0000313" key="8">
    <source>
        <dbReference type="Proteomes" id="UP001160758"/>
    </source>
</evidence>
<reference evidence="6" key="3">
    <citation type="submission" date="2020-12" db="EMBL/GenBank/DDBJ databases">
        <title>GES Beta-lactamases isolated from hospital effluents in Brazil.</title>
        <authorList>
            <person name="Conte D."/>
            <person name="Mesa D."/>
            <person name="Palmeiro J.K."/>
            <person name="Dalla-Costa L.M."/>
        </authorList>
    </citation>
    <scope>NUCLEOTIDE SEQUENCE [LARGE SCALE GENOMIC DNA]</scope>
    <source>
        <strain evidence="6">Aero21</strain>
    </source>
</reference>
<dbReference type="Proteomes" id="UP001160758">
    <property type="component" value="Unassembled WGS sequence"/>
</dbReference>
<evidence type="ECO:0000313" key="6">
    <source>
        <dbReference type="EMBL" id="QQA61164.1"/>
    </source>
</evidence>
<dbReference type="EMBL" id="CP025706">
    <property type="protein sequence ID" value="AXB05449.1"/>
    <property type="molecule type" value="Genomic_DNA"/>
</dbReference>
<evidence type="ECO:0000313" key="2">
    <source>
        <dbReference type="EMBL" id="AXB05449.1"/>
    </source>
</evidence>
<gene>
    <name evidence="2" type="ORF">C1C91_11030</name>
    <name evidence="6" type="ORF">JC965_01085</name>
    <name evidence="4" type="ORF">KAM343_01520</name>
    <name evidence="5" type="ORF">N5I07_02520</name>
    <name evidence="3" type="ORF">WP2W18E01_31010</name>
</gene>
<dbReference type="Proteomes" id="UP000886939">
    <property type="component" value="Unassembled WGS sequence"/>
</dbReference>
<reference evidence="2" key="1">
    <citation type="journal article" date="2019" name="J Environ">
        <title>Genetic characterization and potential molecular dissemination mechanism of tet (31) gene in Aeromonas caviae from an oxytetracycline wastewater treatment system.</title>
        <authorList>
            <person name="Shi Y."/>
            <person name="Tian Z."/>
            <person name="Leclercq S.O."/>
            <person name="Zhang H."/>
            <person name="Yang M."/>
            <person name="Zhang Y."/>
        </authorList>
    </citation>
    <scope>NUCLEOTIDE SEQUENCE</scope>
    <source>
        <strain evidence="2">T25-39</strain>
    </source>
</reference>
<dbReference type="EMBL" id="JAOCFT010000001">
    <property type="protein sequence ID" value="MDH1896495.1"/>
    <property type="molecule type" value="Genomic_DNA"/>
</dbReference>
<organism evidence="5 8">
    <name type="scientific">Aeromonas caviae</name>
    <name type="common">Aeromonas punctata</name>
    <dbReference type="NCBI Taxonomy" id="648"/>
    <lineage>
        <taxon>Bacteria</taxon>
        <taxon>Pseudomonadati</taxon>
        <taxon>Pseudomonadota</taxon>
        <taxon>Gammaproteobacteria</taxon>
        <taxon>Aeromonadales</taxon>
        <taxon>Aeromonadaceae</taxon>
        <taxon>Aeromonas</taxon>
    </lineage>
</organism>
<dbReference type="EMBL" id="BPNI01000001">
    <property type="protein sequence ID" value="GJA39356.1"/>
    <property type="molecule type" value="Genomic_DNA"/>
</dbReference>
<dbReference type="EMBL" id="CP065937">
    <property type="protein sequence ID" value="QQA61164.1"/>
    <property type="molecule type" value="Genomic_DNA"/>
</dbReference>
<name>A0A443XSX4_AERCA</name>
<sequence>MRPCALLLLFPLVCQAEASPSEPVQEGTLANQQLIRDAMVGVASWVATKGCDAPERFVPVVLQLPEGEPGSRHWQERWTVTGCGNDYPVVIDFRETGMQSAMWTIAR</sequence>
<reference evidence="5" key="5">
    <citation type="submission" date="2022-09" db="EMBL/GenBank/DDBJ databases">
        <title>Intensive care unit water sources are persistently colonized with multi-drug resistant bacteria and are the site of extensive horizontal gene transfer of antibiotic resistance genes.</title>
        <authorList>
            <person name="Diorio-Toth L."/>
        </authorList>
    </citation>
    <scope>NUCLEOTIDE SEQUENCE</scope>
    <source>
        <strain evidence="5">GD03796</strain>
    </source>
</reference>
<dbReference type="KEGG" id="acav:VI35_18650"/>
<reference evidence="4" key="4">
    <citation type="submission" date="2021-07" db="EMBL/GenBank/DDBJ databases">
        <title>Draft genome sequence of carbapenem-resistant Aeromonas spp. in Japan.</title>
        <authorList>
            <person name="Maehana S."/>
            <person name="Suzuki M."/>
            <person name="Kitasato H."/>
        </authorList>
    </citation>
    <scope>NUCLEOTIDE SEQUENCE</scope>
    <source>
        <strain evidence="4">KAM343</strain>
    </source>
</reference>
<dbReference type="Proteomes" id="UP000266778">
    <property type="component" value="Chromosome"/>
</dbReference>
<accession>A0A443XSX4</accession>
<keyword evidence="1" id="KW-0732">Signal</keyword>
<dbReference type="Proteomes" id="UP000515756">
    <property type="component" value="Chromosome"/>
</dbReference>
<feature type="signal peptide" evidence="1">
    <location>
        <begin position="1"/>
        <end position="18"/>
    </location>
</feature>
<evidence type="ECO:0000313" key="5">
    <source>
        <dbReference type="EMBL" id="MDH1896495.1"/>
    </source>
</evidence>
<evidence type="ECO:0000256" key="1">
    <source>
        <dbReference type="SAM" id="SignalP"/>
    </source>
</evidence>
<dbReference type="EMBL" id="AP021927">
    <property type="protein sequence ID" value="BBQ31519.1"/>
    <property type="molecule type" value="Genomic_DNA"/>
</dbReference>
<evidence type="ECO:0000313" key="7">
    <source>
        <dbReference type="Proteomes" id="UP000515756"/>
    </source>
</evidence>
<dbReference type="RefSeq" id="WP_045523112.1">
    <property type="nucleotide sequence ID" value="NZ_AP021927.1"/>
</dbReference>